<dbReference type="EMBL" id="CAJHJF010007791">
    <property type="protein sequence ID" value="CAD6964805.1"/>
    <property type="molecule type" value="Genomic_DNA"/>
</dbReference>
<feature type="compositionally biased region" description="Basic residues" evidence="1">
    <location>
        <begin position="962"/>
        <end position="980"/>
    </location>
</feature>
<dbReference type="Proteomes" id="UP000836404">
    <property type="component" value="Unassembled WGS sequence"/>
</dbReference>
<sequence>TPIIRSAYFGRDKQKSWTLGSDRIGLFDQDNMMELLSSMLWLISAICTTIPTAAMTGLRRGRLSACARLWRLSLLLLVLLCVCAPAASSTRLHTDSLVASDGVLDGVQRPLLSPGPEQQQLDDGGADGGDGGSGPTSFNLIDLLARSAHHTIFVRLLQRARLVPTLNNLMQFGDGRGLTILAPINQAFLRSSDRQTWLQLAGIQDEDLRDDGSYSLLDADRSSSDVNSGSNSNELLRQRLFYHILNYTIPYSNASAATLPVRPALHPTLHFPSRHLFDPEKPTDPTRPGPVPHPPAPPFLPGLDPDALLGNQGQVLRVSAANVSDLDNAAAAAGAKPGASHPALVFGSDHLGKGGVVAVAEDCSSTSGVVISVNGILSLPPKLEDIIHSHPSLSSLSTLFPPTTLHSLSFTPHLTLFAPASPAFLANLSTVEHSYLFDHRWTQAKGDRFKLLGWHSVSQGLDKQVKEGVVYADDIRRQGRNTLSTILGGRIEVVADPASGNLSIGASHLLEEDIIIENGVIHIISNLLLPYPELGLALTVEKTLLGLNASKFVDLMYKTELEDYLTSPVGPFGLLPDSNSPQTEAANRSEDAFTFVVPRDDFLDASVLRNELPSDKKKLQDVLRYHIAPGALVPESLSNGMLVGTELRNWRLKDGRQRVTVSVGEEDSTLRKGNGDVSFGGVNVVSDPVKVGPSLIYLTPAFLTPPTNPIQTAVSSLELSTFVAAVFSAHLDGGLKRAPGVTYLIPSNSAFENLGLVMPYLLSGNKPELGKSLGADLNALESGDAVTPRDELRSLVEFHAIDSIVYLQDFPTPSKANKSAGSGNAIAIAWTRYPTLLDGAAIWAGRDANGTVRIRRTDPSLATGGADQLSVRSALLGPDDRNDAVLKKADMLTNTGVIHEISRVEMPETLDITIGKLMLGAKAGTMTDLVRKAGYGWILNGSTPTTAQVDELFQVENEAHTSKKMPKKRRKKEERRHKRRHDMFRDEKQAYILLTPLDTAFSRINLTRYVSDRQALKRLIQLHIVPLTPEAAGKVAEMNEANYGGRLLPLALDDHLALPSLLDRRLGGASSYGSVAFRRVLATTAGGAGEDGSTGGGGGADGGGGAGEEPNLGWMVGVRGTRGSVDGKRHVAKVVGFGRENLGLVRRGTKQISLNGGGGSELTPHPSLRVAGGVLTIDTVIEEYHPSWWYVWGWVVALCVGMSAVLALIGFGIWRFRARDGKIRLPDALDGEED</sequence>
<name>A0A9N8MGM6_9BASI</name>
<feature type="compositionally biased region" description="Gly residues" evidence="1">
    <location>
        <begin position="1086"/>
        <end position="1107"/>
    </location>
</feature>
<dbReference type="AlphaFoldDB" id="A0A9N8MGM6"/>
<feature type="domain" description="FAS1" evidence="3">
    <location>
        <begin position="380"/>
        <end position="528"/>
    </location>
</feature>
<feature type="region of interest" description="Disordered" evidence="1">
    <location>
        <begin position="958"/>
        <end position="980"/>
    </location>
</feature>
<reference evidence="4 5" key="1">
    <citation type="submission" date="2020-10" db="EMBL/GenBank/DDBJ databases">
        <authorList>
            <person name="Sedaghatjoo S."/>
        </authorList>
    </citation>
    <scope>NUCLEOTIDE SEQUENCE [LARGE SCALE GENOMIC DNA]</scope>
    <source>
        <strain evidence="4 5">LLFL</strain>
    </source>
</reference>
<feature type="region of interest" description="Disordered" evidence="1">
    <location>
        <begin position="1086"/>
        <end position="1111"/>
    </location>
</feature>
<feature type="region of interest" description="Disordered" evidence="1">
    <location>
        <begin position="272"/>
        <end position="296"/>
    </location>
</feature>
<dbReference type="Pfam" id="PF02469">
    <property type="entry name" value="Fasciclin"/>
    <property type="match status" value="3"/>
</dbReference>
<proteinExistence type="predicted"/>
<dbReference type="Gene3D" id="2.30.180.10">
    <property type="entry name" value="FAS1 domain"/>
    <property type="match status" value="4"/>
</dbReference>
<feature type="non-terminal residue" evidence="4">
    <location>
        <position position="1"/>
    </location>
</feature>
<dbReference type="SMART" id="SM00554">
    <property type="entry name" value="FAS1"/>
    <property type="match status" value="3"/>
</dbReference>
<dbReference type="InterPro" id="IPR050904">
    <property type="entry name" value="Adhesion/Biosynth-related"/>
</dbReference>
<protein>
    <recommendedName>
        <fullName evidence="3">FAS1 domain-containing protein</fullName>
    </recommendedName>
</protein>
<feature type="transmembrane region" description="Helical" evidence="2">
    <location>
        <begin position="1189"/>
        <end position="1214"/>
    </location>
</feature>
<dbReference type="InterPro" id="IPR036378">
    <property type="entry name" value="FAS1_dom_sf"/>
</dbReference>
<dbReference type="GO" id="GO:0000329">
    <property type="term" value="C:fungal-type vacuole membrane"/>
    <property type="evidence" value="ECO:0007669"/>
    <property type="project" value="TreeGrafter"/>
</dbReference>
<evidence type="ECO:0000256" key="1">
    <source>
        <dbReference type="SAM" id="MobiDB-lite"/>
    </source>
</evidence>
<feature type="domain" description="FAS1" evidence="3">
    <location>
        <begin position="536"/>
        <end position="703"/>
    </location>
</feature>
<keyword evidence="2" id="KW-0472">Membrane</keyword>
<feature type="domain" description="FAS1" evidence="3">
    <location>
        <begin position="137"/>
        <end position="377"/>
    </location>
</feature>
<evidence type="ECO:0000259" key="3">
    <source>
        <dbReference type="PROSITE" id="PS50213"/>
    </source>
</evidence>
<evidence type="ECO:0000256" key="2">
    <source>
        <dbReference type="SAM" id="Phobius"/>
    </source>
</evidence>
<keyword evidence="2" id="KW-1133">Transmembrane helix</keyword>
<evidence type="ECO:0000313" key="4">
    <source>
        <dbReference type="EMBL" id="CAD6964805.1"/>
    </source>
</evidence>
<gene>
    <name evidence="4" type="ORF">JKILLFL_G6530</name>
</gene>
<dbReference type="SUPFAM" id="SSF82153">
    <property type="entry name" value="FAS1 domain"/>
    <property type="match status" value="4"/>
</dbReference>
<feature type="transmembrane region" description="Helical" evidence="2">
    <location>
        <begin position="39"/>
        <end position="57"/>
    </location>
</feature>
<feature type="compositionally biased region" description="Pro residues" evidence="1">
    <location>
        <begin position="285"/>
        <end position="296"/>
    </location>
</feature>
<feature type="compositionally biased region" description="Basic and acidic residues" evidence="1">
    <location>
        <begin position="275"/>
        <end position="284"/>
    </location>
</feature>
<dbReference type="PANTHER" id="PTHR10900">
    <property type="entry name" value="PERIOSTIN-RELATED"/>
    <property type="match status" value="1"/>
</dbReference>
<dbReference type="PANTHER" id="PTHR10900:SF77">
    <property type="entry name" value="FI19380P1"/>
    <property type="match status" value="1"/>
</dbReference>
<evidence type="ECO:0000313" key="5">
    <source>
        <dbReference type="Proteomes" id="UP000836404"/>
    </source>
</evidence>
<dbReference type="PROSITE" id="PS50213">
    <property type="entry name" value="FAS1"/>
    <property type="match status" value="4"/>
</dbReference>
<feature type="transmembrane region" description="Helical" evidence="2">
    <location>
        <begin position="69"/>
        <end position="87"/>
    </location>
</feature>
<keyword evidence="2" id="KW-0812">Transmembrane</keyword>
<feature type="domain" description="FAS1" evidence="3">
    <location>
        <begin position="706"/>
        <end position="905"/>
    </location>
</feature>
<dbReference type="InterPro" id="IPR000782">
    <property type="entry name" value="FAS1_domain"/>
</dbReference>
<accession>A0A9N8MGM6</accession>
<dbReference type="GO" id="GO:0005615">
    <property type="term" value="C:extracellular space"/>
    <property type="evidence" value="ECO:0007669"/>
    <property type="project" value="TreeGrafter"/>
</dbReference>
<keyword evidence="5" id="KW-1185">Reference proteome</keyword>
<comment type="caution">
    <text evidence="4">The sequence shown here is derived from an EMBL/GenBank/DDBJ whole genome shotgun (WGS) entry which is preliminary data.</text>
</comment>
<dbReference type="GO" id="GO:0016236">
    <property type="term" value="P:macroautophagy"/>
    <property type="evidence" value="ECO:0007669"/>
    <property type="project" value="TreeGrafter"/>
</dbReference>
<organism evidence="4 5">
    <name type="scientific">Tilletia laevis</name>
    <dbReference type="NCBI Taxonomy" id="157183"/>
    <lineage>
        <taxon>Eukaryota</taxon>
        <taxon>Fungi</taxon>
        <taxon>Dikarya</taxon>
        <taxon>Basidiomycota</taxon>
        <taxon>Ustilaginomycotina</taxon>
        <taxon>Exobasidiomycetes</taxon>
        <taxon>Tilletiales</taxon>
        <taxon>Tilletiaceae</taxon>
        <taxon>Tilletia</taxon>
    </lineage>
</organism>